<dbReference type="CDD" id="cd18773">
    <property type="entry name" value="PDC1_HK_sensor"/>
    <property type="match status" value="1"/>
</dbReference>
<dbReference type="SUPFAM" id="SSF55073">
    <property type="entry name" value="Nucleotide cyclase"/>
    <property type="match status" value="1"/>
</dbReference>
<dbReference type="GO" id="GO:0004016">
    <property type="term" value="F:adenylate cyclase activity"/>
    <property type="evidence" value="ECO:0007669"/>
    <property type="project" value="UniProtKB-ARBA"/>
</dbReference>
<dbReference type="GO" id="GO:0035556">
    <property type="term" value="P:intracellular signal transduction"/>
    <property type="evidence" value="ECO:0007669"/>
    <property type="project" value="InterPro"/>
</dbReference>
<evidence type="ECO:0000259" key="3">
    <source>
        <dbReference type="PROSITE" id="PS50125"/>
    </source>
</evidence>
<dbReference type="Gene3D" id="3.30.450.20">
    <property type="entry name" value="PAS domain"/>
    <property type="match status" value="1"/>
</dbReference>
<keyword evidence="2" id="KW-0812">Transmembrane</keyword>
<accession>A0A5C8PML0</accession>
<dbReference type="AlphaFoldDB" id="A0A5C8PML0"/>
<keyword evidence="5" id="KW-1185">Reference proteome</keyword>
<keyword evidence="2" id="KW-0472">Membrane</keyword>
<name>A0A5C8PML0_9HYPH</name>
<dbReference type="SMART" id="SM00044">
    <property type="entry name" value="CYCc"/>
    <property type="match status" value="1"/>
</dbReference>
<evidence type="ECO:0000256" key="2">
    <source>
        <dbReference type="SAM" id="Phobius"/>
    </source>
</evidence>
<reference evidence="4 5" key="1">
    <citation type="submission" date="2019-06" db="EMBL/GenBank/DDBJ databases">
        <title>New taxonomy in bacterial strain CC-CFT640, isolated from vineyard.</title>
        <authorList>
            <person name="Lin S.-Y."/>
            <person name="Tsai C.-F."/>
            <person name="Young C.-C."/>
        </authorList>
    </citation>
    <scope>NUCLEOTIDE SEQUENCE [LARGE SCALE GENOMIC DNA]</scope>
    <source>
        <strain evidence="4 5">CC-CFT640</strain>
    </source>
</reference>
<feature type="transmembrane region" description="Helical" evidence="2">
    <location>
        <begin position="52"/>
        <end position="78"/>
    </location>
</feature>
<feature type="transmembrane region" description="Helical" evidence="2">
    <location>
        <begin position="359"/>
        <end position="378"/>
    </location>
</feature>
<dbReference type="OrthoDB" id="9762462at2"/>
<keyword evidence="2" id="KW-1133">Transmembrane helix</keyword>
<dbReference type="Gene3D" id="3.30.70.1230">
    <property type="entry name" value="Nucleotide cyclase"/>
    <property type="match status" value="1"/>
</dbReference>
<dbReference type="InterPro" id="IPR001054">
    <property type="entry name" value="A/G_cyclase"/>
</dbReference>
<evidence type="ECO:0000313" key="5">
    <source>
        <dbReference type="Proteomes" id="UP000321638"/>
    </source>
</evidence>
<feature type="domain" description="Guanylate cyclase" evidence="3">
    <location>
        <begin position="457"/>
        <end position="589"/>
    </location>
</feature>
<proteinExistence type="predicted"/>
<dbReference type="EMBL" id="VDUZ01000016">
    <property type="protein sequence ID" value="TXL74860.1"/>
    <property type="molecule type" value="Genomic_DNA"/>
</dbReference>
<dbReference type="InterPro" id="IPR050697">
    <property type="entry name" value="Adenylyl/Guanylyl_Cyclase_3/4"/>
</dbReference>
<dbReference type="CDD" id="cd07302">
    <property type="entry name" value="CHD"/>
    <property type="match status" value="1"/>
</dbReference>
<evidence type="ECO:0000256" key="1">
    <source>
        <dbReference type="SAM" id="MobiDB-lite"/>
    </source>
</evidence>
<dbReference type="GO" id="GO:0009190">
    <property type="term" value="P:cyclic nucleotide biosynthetic process"/>
    <property type="evidence" value="ECO:0007669"/>
    <property type="project" value="InterPro"/>
</dbReference>
<dbReference type="Proteomes" id="UP000321638">
    <property type="component" value="Unassembled WGS sequence"/>
</dbReference>
<sequence>MAGSRIDTPATTALAPVDATDGPAFPPAVTPDVDASRAATLRRGIRRLRVRIVTALAAGFLTVAVIAGVAFAVTVLGASESTQRLMLDRNRRTVEAQVQFLRDRLDPVSAQLQFVASLAARGRLDITVPDQEIDALATAMERLPQISGAGFVSLDQTVHRIERTGSGLKRDSVPLTSIPGASERFHQMQTATAPFWGDLLWFAGQRQPVINVRVPVRRSDGTFVGGLVATVAMGELSRLVVSQDIDGEGKSFILVGRDRVLAHRTLTEPRHVALTEAQPLPRLNEVGDPVLAAIWKPAVQNRVFGRALGKLGHIVDVDGRLWVFVYRQIDSYGPEPWLIGQYFPFEEATRDIERLREGVWAGAAALLLALALAAVMGVRMARAIRRLGAAAEALERFDFEGSPVARSTLKEIDDAAEAMEKARATLKWFGLYVPHRLVARLMEEGEESLLSKRRTVTVMFTDIVGFTPQAENMDERSTAELLNHHFALLGAVIEREQGVIDKYIGDSVMAVWGGIRRMPDHADAGCRAALAIARVLRVDNAARRARGLAPVRVRVGLHTGAVVVGNIGAPERINYTVVGDAVNVAQRLEQLGKEHMADGDDVIVLTSGDTMAALQDPTSLETTPAFVGVQTIRGRVEPAKIYRLA</sequence>
<dbReference type="RefSeq" id="WP_147847903.1">
    <property type="nucleotide sequence ID" value="NZ_VDUZ01000016.1"/>
</dbReference>
<organism evidence="4 5">
    <name type="scientific">Vineibacter terrae</name>
    <dbReference type="NCBI Taxonomy" id="2586908"/>
    <lineage>
        <taxon>Bacteria</taxon>
        <taxon>Pseudomonadati</taxon>
        <taxon>Pseudomonadota</taxon>
        <taxon>Alphaproteobacteria</taxon>
        <taxon>Hyphomicrobiales</taxon>
        <taxon>Vineibacter</taxon>
    </lineage>
</organism>
<evidence type="ECO:0000313" key="4">
    <source>
        <dbReference type="EMBL" id="TXL74860.1"/>
    </source>
</evidence>
<comment type="caution">
    <text evidence="4">The sequence shown here is derived from an EMBL/GenBank/DDBJ whole genome shotgun (WGS) entry which is preliminary data.</text>
</comment>
<protein>
    <submittedName>
        <fullName evidence="4">HAMP domain-containing protein</fullName>
    </submittedName>
</protein>
<gene>
    <name evidence="4" type="ORF">FHP25_15735</name>
</gene>
<dbReference type="InterPro" id="IPR029787">
    <property type="entry name" value="Nucleotide_cyclase"/>
</dbReference>
<dbReference type="PANTHER" id="PTHR43081">
    <property type="entry name" value="ADENYLATE CYCLASE, TERMINAL-DIFFERENTIATION SPECIFIC-RELATED"/>
    <property type="match status" value="1"/>
</dbReference>
<feature type="region of interest" description="Disordered" evidence="1">
    <location>
        <begin position="1"/>
        <end position="21"/>
    </location>
</feature>
<dbReference type="PROSITE" id="PS50125">
    <property type="entry name" value="GUANYLATE_CYCLASE_2"/>
    <property type="match status" value="1"/>
</dbReference>
<dbReference type="PANTHER" id="PTHR43081:SF1">
    <property type="entry name" value="ADENYLATE CYCLASE, TERMINAL-DIFFERENTIATION SPECIFIC"/>
    <property type="match status" value="1"/>
</dbReference>
<dbReference type="Pfam" id="PF00211">
    <property type="entry name" value="Guanylate_cyc"/>
    <property type="match status" value="1"/>
</dbReference>